<feature type="binding site" evidence="8">
    <location>
        <position position="535"/>
    </location>
    <ligand>
        <name>Ca(2+)</name>
        <dbReference type="ChEBI" id="CHEBI:29108"/>
    </ligand>
</feature>
<comment type="cofactor">
    <cofactor evidence="8">
        <name>Ca(2+)</name>
        <dbReference type="ChEBI" id="CHEBI:29108"/>
    </cofactor>
    <text evidence="8">Binds 1 Ca(2+) ion per subunit.</text>
</comment>
<feature type="active site" description="Charge relay system" evidence="8">
    <location>
        <position position="286"/>
    </location>
</feature>
<dbReference type="PANTHER" id="PTHR14218">
    <property type="entry name" value="PROTEASE S8 TRIPEPTIDYL PEPTIDASE I CLN2"/>
    <property type="match status" value="1"/>
</dbReference>
<dbReference type="GO" id="GO:0004252">
    <property type="term" value="F:serine-type endopeptidase activity"/>
    <property type="evidence" value="ECO:0007669"/>
    <property type="project" value="UniProtKB-UniRule"/>
</dbReference>
<dbReference type="PROSITE" id="PS51695">
    <property type="entry name" value="SEDOLISIN"/>
    <property type="match status" value="1"/>
</dbReference>
<feature type="binding site" evidence="8">
    <location>
        <position position="560"/>
    </location>
    <ligand>
        <name>Ca(2+)</name>
        <dbReference type="ChEBI" id="CHEBI:29108"/>
    </ligand>
</feature>
<dbReference type="PANTHER" id="PTHR14218:SF15">
    <property type="entry name" value="TRIPEPTIDYL-PEPTIDASE 1"/>
    <property type="match status" value="1"/>
</dbReference>
<keyword evidence="12" id="KW-1185">Reference proteome</keyword>
<proteinExistence type="predicted"/>
<dbReference type="Proteomes" id="UP001218218">
    <property type="component" value="Unassembled WGS sequence"/>
</dbReference>
<name>A0AAD7A3W6_9AGAR</name>
<keyword evidence="2 8" id="KW-0645">Protease</keyword>
<evidence type="ECO:0000256" key="3">
    <source>
        <dbReference type="ARBA" id="ARBA00022723"/>
    </source>
</evidence>
<dbReference type="Pfam" id="PF09286">
    <property type="entry name" value="Pro-kuma_activ"/>
    <property type="match status" value="1"/>
</dbReference>
<dbReference type="GO" id="GO:0046872">
    <property type="term" value="F:metal ion binding"/>
    <property type="evidence" value="ECO:0007669"/>
    <property type="project" value="UniProtKB-UniRule"/>
</dbReference>
<feature type="active site" description="Charge relay system" evidence="8">
    <location>
        <position position="290"/>
    </location>
</feature>
<keyword evidence="5 8" id="KW-0720">Serine protease</keyword>
<evidence type="ECO:0000256" key="8">
    <source>
        <dbReference type="PROSITE-ProRule" id="PRU01032"/>
    </source>
</evidence>
<feature type="domain" description="Peptidase S53" evidence="10">
    <location>
        <begin position="207"/>
        <end position="580"/>
    </location>
</feature>
<gene>
    <name evidence="11" type="ORF">DFH08DRAFT_743803</name>
</gene>
<dbReference type="InterPro" id="IPR050819">
    <property type="entry name" value="Tripeptidyl-peptidase_I"/>
</dbReference>
<dbReference type="SUPFAM" id="SSF54897">
    <property type="entry name" value="Protease propeptides/inhibitors"/>
    <property type="match status" value="1"/>
</dbReference>
<accession>A0AAD7A3W6</accession>
<dbReference type="Gene3D" id="3.40.50.200">
    <property type="entry name" value="Peptidase S8/S53 domain"/>
    <property type="match status" value="1"/>
</dbReference>
<feature type="signal peptide" evidence="9">
    <location>
        <begin position="1"/>
        <end position="18"/>
    </location>
</feature>
<evidence type="ECO:0000256" key="7">
    <source>
        <dbReference type="ARBA" id="ARBA00023145"/>
    </source>
</evidence>
<evidence type="ECO:0000259" key="10">
    <source>
        <dbReference type="PROSITE" id="PS51695"/>
    </source>
</evidence>
<feature type="chain" id="PRO_5042132389" evidence="9">
    <location>
        <begin position="19"/>
        <end position="580"/>
    </location>
</feature>
<comment type="subcellular location">
    <subcellularLocation>
        <location evidence="1">Secreted</location>
        <location evidence="1">Extracellular space</location>
    </subcellularLocation>
</comment>
<dbReference type="SMART" id="SM00944">
    <property type="entry name" value="Pro-kuma_activ"/>
    <property type="match status" value="1"/>
</dbReference>
<evidence type="ECO:0000256" key="5">
    <source>
        <dbReference type="ARBA" id="ARBA00022825"/>
    </source>
</evidence>
<evidence type="ECO:0000256" key="6">
    <source>
        <dbReference type="ARBA" id="ARBA00022837"/>
    </source>
</evidence>
<evidence type="ECO:0000313" key="12">
    <source>
        <dbReference type="Proteomes" id="UP001218218"/>
    </source>
</evidence>
<comment type="caution">
    <text evidence="11">The sequence shown here is derived from an EMBL/GenBank/DDBJ whole genome shotgun (WGS) entry which is preliminary data.</text>
</comment>
<dbReference type="GO" id="GO:0006508">
    <property type="term" value="P:proteolysis"/>
    <property type="evidence" value="ECO:0007669"/>
    <property type="project" value="UniProtKB-KW"/>
</dbReference>
<dbReference type="CDD" id="cd11377">
    <property type="entry name" value="Pro-peptidase_S53"/>
    <property type="match status" value="1"/>
</dbReference>
<dbReference type="CDD" id="cd04056">
    <property type="entry name" value="Peptidases_S53"/>
    <property type="match status" value="1"/>
</dbReference>
<dbReference type="GO" id="GO:0008240">
    <property type="term" value="F:tripeptidyl-peptidase activity"/>
    <property type="evidence" value="ECO:0007669"/>
    <property type="project" value="TreeGrafter"/>
</dbReference>
<dbReference type="EMBL" id="JARIHO010000017">
    <property type="protein sequence ID" value="KAJ7348352.1"/>
    <property type="molecule type" value="Genomic_DNA"/>
</dbReference>
<feature type="binding site" evidence="8">
    <location>
        <position position="536"/>
    </location>
    <ligand>
        <name>Ca(2+)</name>
        <dbReference type="ChEBI" id="CHEBI:29108"/>
    </ligand>
</feature>
<dbReference type="InterPro" id="IPR030400">
    <property type="entry name" value="Sedolisin_dom"/>
</dbReference>
<feature type="active site" description="Charge relay system" evidence="8">
    <location>
        <position position="494"/>
    </location>
</feature>
<dbReference type="InterPro" id="IPR036852">
    <property type="entry name" value="Peptidase_S8/S53_dom_sf"/>
</dbReference>
<dbReference type="AlphaFoldDB" id="A0AAD7A3W6"/>
<evidence type="ECO:0000256" key="2">
    <source>
        <dbReference type="ARBA" id="ARBA00022670"/>
    </source>
</evidence>
<evidence type="ECO:0000313" key="11">
    <source>
        <dbReference type="EMBL" id="KAJ7348352.1"/>
    </source>
</evidence>
<dbReference type="GO" id="GO:0005576">
    <property type="term" value="C:extracellular region"/>
    <property type="evidence" value="ECO:0007669"/>
    <property type="project" value="UniProtKB-SubCell"/>
</dbReference>
<keyword evidence="9" id="KW-0732">Signal</keyword>
<dbReference type="SUPFAM" id="SSF52743">
    <property type="entry name" value="Subtilisin-like"/>
    <property type="match status" value="1"/>
</dbReference>
<sequence>MPFCKLANFFTIISAVSGSLVLHESRRAAPPGFFSQGAASVTDVLTLRFGLTPSNLSGLQEKLVSISTPGSSDFRQWLSKDEVRSFVQPSHETVAAFNSFAAANSLKPKVISPNGDWLSLALTVSQANHLFGAQFEKFSHASLTAPITRTLTISLPSELIGHVDVIHPSTSFVGRNPRLSQLPFDHHSSEKRTEPVVSCNSSNPDGIVTPNCLQKIYGIPSTPATQKDNHILVTGYFGASPNRTDLSTFLEQFRPDIPPNRTFDMITIDNVTNQDPKDVPPVLMLEADLDVEYTIGLATGVPVEFLSVGGRPDSIFSDFAIALLDTNTFLDGVDNPPSVVTTSYTAMENGFESSVAKKVCDSYMALGARGISVLFASGDGGVRGSHDNSSIPGVCESDIFIPVFPASCPYVTAVGGTQGFNPEVATNLTGGGFSDLFPRPWYQTQAVDSFLKTIPPHFAGTFNRSGRGYPDVAVQGSSLDFVVEGITFALGGTSFSSPIFASIIALINDRLLAANKPVVGFMNPWLYAHSEAFTDITEGHNSGLECPASSVAFDATKGWDALTGVGSPVFNKLLTAAFEY</sequence>
<keyword evidence="4 8" id="KW-0378">Hydrolase</keyword>
<feature type="binding site" evidence="8">
    <location>
        <position position="558"/>
    </location>
    <ligand>
        <name>Ca(2+)</name>
        <dbReference type="ChEBI" id="CHEBI:29108"/>
    </ligand>
</feature>
<keyword evidence="7" id="KW-0865">Zymogen</keyword>
<protein>
    <submittedName>
        <fullName evidence="11">Subtilisin-like protein</fullName>
    </submittedName>
</protein>
<dbReference type="InterPro" id="IPR015366">
    <property type="entry name" value="S53_propep"/>
</dbReference>
<evidence type="ECO:0000256" key="1">
    <source>
        <dbReference type="ARBA" id="ARBA00004239"/>
    </source>
</evidence>
<organism evidence="11 12">
    <name type="scientific">Mycena albidolilacea</name>
    <dbReference type="NCBI Taxonomy" id="1033008"/>
    <lineage>
        <taxon>Eukaryota</taxon>
        <taxon>Fungi</taxon>
        <taxon>Dikarya</taxon>
        <taxon>Basidiomycota</taxon>
        <taxon>Agaricomycotina</taxon>
        <taxon>Agaricomycetes</taxon>
        <taxon>Agaricomycetidae</taxon>
        <taxon>Agaricales</taxon>
        <taxon>Marasmiineae</taxon>
        <taxon>Mycenaceae</taxon>
        <taxon>Mycena</taxon>
    </lineage>
</organism>
<evidence type="ECO:0000256" key="9">
    <source>
        <dbReference type="SAM" id="SignalP"/>
    </source>
</evidence>
<keyword evidence="6 8" id="KW-0106">Calcium</keyword>
<evidence type="ECO:0000256" key="4">
    <source>
        <dbReference type="ARBA" id="ARBA00022801"/>
    </source>
</evidence>
<reference evidence="11" key="1">
    <citation type="submission" date="2023-03" db="EMBL/GenBank/DDBJ databases">
        <title>Massive genome expansion in bonnet fungi (Mycena s.s.) driven by repeated elements and novel gene families across ecological guilds.</title>
        <authorList>
            <consortium name="Lawrence Berkeley National Laboratory"/>
            <person name="Harder C.B."/>
            <person name="Miyauchi S."/>
            <person name="Viragh M."/>
            <person name="Kuo A."/>
            <person name="Thoen E."/>
            <person name="Andreopoulos B."/>
            <person name="Lu D."/>
            <person name="Skrede I."/>
            <person name="Drula E."/>
            <person name="Henrissat B."/>
            <person name="Morin E."/>
            <person name="Kohler A."/>
            <person name="Barry K."/>
            <person name="LaButti K."/>
            <person name="Morin E."/>
            <person name="Salamov A."/>
            <person name="Lipzen A."/>
            <person name="Mereny Z."/>
            <person name="Hegedus B."/>
            <person name="Baldrian P."/>
            <person name="Stursova M."/>
            <person name="Weitz H."/>
            <person name="Taylor A."/>
            <person name="Grigoriev I.V."/>
            <person name="Nagy L.G."/>
            <person name="Martin F."/>
            <person name="Kauserud H."/>
        </authorList>
    </citation>
    <scope>NUCLEOTIDE SEQUENCE</scope>
    <source>
        <strain evidence="11">CBHHK002</strain>
    </source>
</reference>
<keyword evidence="3 8" id="KW-0479">Metal-binding</keyword>